<organism evidence="2 3">
    <name type="scientific">Rhodoblastus acidophilus</name>
    <name type="common">Rhodopseudomonas acidophila</name>
    <dbReference type="NCBI Taxonomy" id="1074"/>
    <lineage>
        <taxon>Bacteria</taxon>
        <taxon>Pseudomonadati</taxon>
        <taxon>Pseudomonadota</taxon>
        <taxon>Alphaproteobacteria</taxon>
        <taxon>Hyphomicrobiales</taxon>
        <taxon>Rhodoblastaceae</taxon>
        <taxon>Rhodoblastus</taxon>
    </lineage>
</organism>
<dbReference type="GO" id="GO:0032259">
    <property type="term" value="P:methylation"/>
    <property type="evidence" value="ECO:0007669"/>
    <property type="project" value="UniProtKB-KW"/>
</dbReference>
<dbReference type="Proteomes" id="UP000198418">
    <property type="component" value="Unassembled WGS sequence"/>
</dbReference>
<dbReference type="Pfam" id="PF08241">
    <property type="entry name" value="Methyltransf_11"/>
    <property type="match status" value="1"/>
</dbReference>
<evidence type="ECO:0000313" key="3">
    <source>
        <dbReference type="Proteomes" id="UP000198418"/>
    </source>
</evidence>
<dbReference type="InterPro" id="IPR029063">
    <property type="entry name" value="SAM-dependent_MTases_sf"/>
</dbReference>
<reference evidence="3" key="1">
    <citation type="submission" date="2017-06" db="EMBL/GenBank/DDBJ databases">
        <authorList>
            <person name="Varghese N."/>
            <person name="Submissions S."/>
        </authorList>
    </citation>
    <scope>NUCLEOTIDE SEQUENCE [LARGE SCALE GENOMIC DNA]</scope>
    <source>
        <strain evidence="3">DSM 137</strain>
    </source>
</reference>
<protein>
    <submittedName>
        <fullName evidence="2">Methyltransferase domain-containing protein</fullName>
    </submittedName>
</protein>
<gene>
    <name evidence="2" type="ORF">SAMN06265338_11183</name>
</gene>
<sequence>MTADNKAAWASGIADELAFWTHWLATRGGAWPDDFALRCDPAAPLQDEIARFLPQPAPSPLALLDVGAGPMTYVGKTFGGAPIALTAVDALGDAYARLDFPPGSPLVRTQTCDSEALSSLFAQDCFDVAFSRNALDHGYDPIKAIVEMIAVVKPDGLVITVNWPDEALRENWRGFHQWNFRVERDLFVIADRTRRFVVNDAVRDLADIVYLSGEDSGVVHCVMKKRAR</sequence>
<dbReference type="Gene3D" id="3.40.50.150">
    <property type="entry name" value="Vaccinia Virus protein VP39"/>
    <property type="match status" value="1"/>
</dbReference>
<dbReference type="EMBL" id="FYDG01000011">
    <property type="protein sequence ID" value="SNB79638.1"/>
    <property type="molecule type" value="Genomic_DNA"/>
</dbReference>
<proteinExistence type="predicted"/>
<dbReference type="OrthoDB" id="9133362at2"/>
<dbReference type="RefSeq" id="WP_158255373.1">
    <property type="nucleotide sequence ID" value="NZ_FYDG01000011.1"/>
</dbReference>
<keyword evidence="2" id="KW-0808">Transferase</keyword>
<dbReference type="SUPFAM" id="SSF53335">
    <property type="entry name" value="S-adenosyl-L-methionine-dependent methyltransferases"/>
    <property type="match status" value="1"/>
</dbReference>
<dbReference type="GO" id="GO:0008757">
    <property type="term" value="F:S-adenosylmethionine-dependent methyltransferase activity"/>
    <property type="evidence" value="ECO:0007669"/>
    <property type="project" value="InterPro"/>
</dbReference>
<keyword evidence="2" id="KW-0489">Methyltransferase</keyword>
<dbReference type="InterPro" id="IPR013216">
    <property type="entry name" value="Methyltransf_11"/>
</dbReference>
<keyword evidence="3" id="KW-1185">Reference proteome</keyword>
<name>A0A212S3P4_RHOAC</name>
<dbReference type="AlphaFoldDB" id="A0A212S3P4"/>
<evidence type="ECO:0000259" key="1">
    <source>
        <dbReference type="Pfam" id="PF08241"/>
    </source>
</evidence>
<feature type="domain" description="Methyltransferase type 11" evidence="1">
    <location>
        <begin position="64"/>
        <end position="159"/>
    </location>
</feature>
<accession>A0A212S3P4</accession>
<evidence type="ECO:0000313" key="2">
    <source>
        <dbReference type="EMBL" id="SNB79638.1"/>
    </source>
</evidence>